<reference evidence="3 4" key="1">
    <citation type="submission" date="2021-05" db="EMBL/GenBank/DDBJ databases">
        <title>Kineosporia and Streptomyces sp. nov. two new marine actinobacteria isolated from Coral.</title>
        <authorList>
            <person name="Buangrab K."/>
            <person name="Sutthacheep M."/>
            <person name="Yeemin T."/>
            <person name="Harunari E."/>
            <person name="Igarashi Y."/>
            <person name="Kanchanasin P."/>
            <person name="Tanasupawat S."/>
            <person name="Phongsopitanun W."/>
        </authorList>
    </citation>
    <scope>NUCLEOTIDE SEQUENCE [LARGE SCALE GENOMIC DNA]</scope>
    <source>
        <strain evidence="3 4">J2-2</strain>
    </source>
</reference>
<dbReference type="EMBL" id="JAHBAY010000008">
    <property type="protein sequence ID" value="MBT0771137.1"/>
    <property type="molecule type" value="Genomic_DNA"/>
</dbReference>
<evidence type="ECO:0000313" key="3">
    <source>
        <dbReference type="EMBL" id="MBT0771137.1"/>
    </source>
</evidence>
<evidence type="ECO:0000256" key="1">
    <source>
        <dbReference type="SAM" id="MobiDB-lite"/>
    </source>
</evidence>
<dbReference type="InterPro" id="IPR029016">
    <property type="entry name" value="GAF-like_dom_sf"/>
</dbReference>
<gene>
    <name evidence="3" type="ORF">KIH74_19510</name>
</gene>
<dbReference type="Pfam" id="PF01590">
    <property type="entry name" value="GAF"/>
    <property type="match status" value="1"/>
</dbReference>
<evidence type="ECO:0000313" key="4">
    <source>
        <dbReference type="Proteomes" id="UP001197247"/>
    </source>
</evidence>
<proteinExistence type="predicted"/>
<dbReference type="RefSeq" id="WP_214157438.1">
    <property type="nucleotide sequence ID" value="NZ_JAHBAY010000008.1"/>
</dbReference>
<feature type="domain" description="GAF" evidence="2">
    <location>
        <begin position="114"/>
        <end position="206"/>
    </location>
</feature>
<dbReference type="InterPro" id="IPR003018">
    <property type="entry name" value="GAF"/>
</dbReference>
<sequence>MSSMKRIGALAAVHETFLAAPTSPLPGDLVRPVVAESWRRSLALGVDPDTEAAPLDMTESELADYRAHHPLAAMMPLIRQLLTEDADEAGHIVAVGDATGRLLWVEGHHHLRSRAEGMHFVEGSLWSERAAGTNAPGTALALGRPVGINAGEHFGLGARSWSCVAAPVHHPLSGDLLGVIDLTGGPDVAGPRTLALVRACAAAVEAGLQLRAGGQWPADASTPGGDRPRTGTHVRPPMPRHSDARLRLLGPDAGTLEVEGRTVRLSRRHTELVWLLASAPHGLSAQALDVALHDEGEHLITVRAEINRLRRVLGASMLSSRPYRLNLPVGTDVSQVREALAEGQVAQALEQFAGSPLPGSDAPGIRSMTDEFVCEVREAALASGSVAVLERWVGLPEGADDAAAWQALVAALPTGSPRQALARARLGRLA</sequence>
<organism evidence="3 4">
    <name type="scientific">Kineosporia corallincola</name>
    <dbReference type="NCBI Taxonomy" id="2835133"/>
    <lineage>
        <taxon>Bacteria</taxon>
        <taxon>Bacillati</taxon>
        <taxon>Actinomycetota</taxon>
        <taxon>Actinomycetes</taxon>
        <taxon>Kineosporiales</taxon>
        <taxon>Kineosporiaceae</taxon>
        <taxon>Kineosporia</taxon>
    </lineage>
</organism>
<keyword evidence="4" id="KW-1185">Reference proteome</keyword>
<name>A0ABS5TJ58_9ACTN</name>
<dbReference type="Proteomes" id="UP001197247">
    <property type="component" value="Unassembled WGS sequence"/>
</dbReference>
<dbReference type="Gene3D" id="3.30.450.40">
    <property type="match status" value="1"/>
</dbReference>
<feature type="region of interest" description="Disordered" evidence="1">
    <location>
        <begin position="214"/>
        <end position="242"/>
    </location>
</feature>
<accession>A0ABS5TJ58</accession>
<comment type="caution">
    <text evidence="3">The sequence shown here is derived from an EMBL/GenBank/DDBJ whole genome shotgun (WGS) entry which is preliminary data.</text>
</comment>
<protein>
    <submittedName>
        <fullName evidence="3">GAF domain-containing protein</fullName>
    </submittedName>
</protein>
<evidence type="ECO:0000259" key="2">
    <source>
        <dbReference type="Pfam" id="PF01590"/>
    </source>
</evidence>